<dbReference type="EMBL" id="LBZM01000036">
    <property type="protein sequence ID" value="KKR71093.1"/>
    <property type="molecule type" value="Genomic_DNA"/>
</dbReference>
<evidence type="ECO:0000256" key="8">
    <source>
        <dbReference type="ARBA" id="ARBA00022842"/>
    </source>
</evidence>
<feature type="non-terminal residue" evidence="11">
    <location>
        <position position="1"/>
    </location>
</feature>
<dbReference type="Gene3D" id="3.20.20.60">
    <property type="entry name" value="Phosphoenolpyruvate-binding domains"/>
    <property type="match status" value="1"/>
</dbReference>
<dbReference type="Proteomes" id="UP000034664">
    <property type="component" value="Unassembled WGS sequence"/>
</dbReference>
<evidence type="ECO:0000259" key="9">
    <source>
        <dbReference type="Pfam" id="PF00391"/>
    </source>
</evidence>
<dbReference type="InterPro" id="IPR000121">
    <property type="entry name" value="PEP_util_C"/>
</dbReference>
<feature type="domain" description="PEP-utilising enzyme C-terminal" evidence="10">
    <location>
        <begin position="132"/>
        <end position="421"/>
    </location>
</feature>
<keyword evidence="3" id="KW-0808">Transferase</keyword>
<evidence type="ECO:0000256" key="5">
    <source>
        <dbReference type="ARBA" id="ARBA00022741"/>
    </source>
</evidence>
<keyword evidence="8" id="KW-0460">Magnesium</keyword>
<feature type="domain" description="PEP-utilising enzyme mobile" evidence="9">
    <location>
        <begin position="35"/>
        <end position="105"/>
    </location>
</feature>
<dbReference type="PANTHER" id="PTHR43030:SF1">
    <property type="entry name" value="PHOSPHOENOLPYRUVATE SYNTHASE"/>
    <property type="match status" value="1"/>
</dbReference>
<dbReference type="GO" id="GO:0046872">
    <property type="term" value="F:metal ion binding"/>
    <property type="evidence" value="ECO:0007669"/>
    <property type="project" value="UniProtKB-KW"/>
</dbReference>
<proteinExistence type="inferred from homology"/>
<comment type="similarity">
    <text evidence="2">Belongs to the PEP-utilizing enzyme family.</text>
</comment>
<dbReference type="InterPro" id="IPR008279">
    <property type="entry name" value="PEP-util_enz_mobile_dom"/>
</dbReference>
<evidence type="ECO:0000256" key="4">
    <source>
        <dbReference type="ARBA" id="ARBA00022723"/>
    </source>
</evidence>
<dbReference type="InterPro" id="IPR023151">
    <property type="entry name" value="PEP_util_CS"/>
</dbReference>
<dbReference type="PATRIC" id="fig|1618482.3.peg.1071"/>
<dbReference type="InterPro" id="IPR036637">
    <property type="entry name" value="Phosphohistidine_dom_sf"/>
</dbReference>
<keyword evidence="6" id="KW-0418">Kinase</keyword>
<comment type="caution">
    <text evidence="11">The sequence shown here is derived from an EMBL/GenBank/DDBJ whole genome shotgun (WGS) entry which is preliminary data.</text>
</comment>
<reference evidence="11 12" key="1">
    <citation type="journal article" date="2015" name="Nature">
        <title>rRNA introns, odd ribosomes, and small enigmatic genomes across a large radiation of phyla.</title>
        <authorList>
            <person name="Brown C.T."/>
            <person name="Hug L.A."/>
            <person name="Thomas B.C."/>
            <person name="Sharon I."/>
            <person name="Castelle C.J."/>
            <person name="Singh A."/>
            <person name="Wilkins M.J."/>
            <person name="Williams K.H."/>
            <person name="Banfield J.F."/>
        </authorList>
    </citation>
    <scope>NUCLEOTIDE SEQUENCE [LARGE SCALE GENOMIC DNA]</scope>
</reference>
<accession>A0A0G0T233</accession>
<evidence type="ECO:0000256" key="6">
    <source>
        <dbReference type="ARBA" id="ARBA00022777"/>
    </source>
</evidence>
<dbReference type="Pfam" id="PF02896">
    <property type="entry name" value="PEP-utilizers_C"/>
    <property type="match status" value="1"/>
</dbReference>
<dbReference type="InterPro" id="IPR040442">
    <property type="entry name" value="Pyrv_kinase-like_dom_sf"/>
</dbReference>
<dbReference type="Pfam" id="PF00391">
    <property type="entry name" value="PEP-utilizers"/>
    <property type="match status" value="1"/>
</dbReference>
<keyword evidence="7" id="KW-0067">ATP-binding</keyword>
<protein>
    <submittedName>
        <fullName evidence="11">Phosphoenolpyruvate synthase</fullName>
    </submittedName>
</protein>
<comment type="cofactor">
    <cofactor evidence="1">
        <name>Mg(2+)</name>
        <dbReference type="ChEBI" id="CHEBI:18420"/>
    </cofactor>
</comment>
<dbReference type="SUPFAM" id="SSF51621">
    <property type="entry name" value="Phosphoenolpyruvate/pyruvate domain"/>
    <property type="match status" value="1"/>
</dbReference>
<evidence type="ECO:0000313" key="11">
    <source>
        <dbReference type="EMBL" id="KKR71093.1"/>
    </source>
</evidence>
<dbReference type="SUPFAM" id="SSF52009">
    <property type="entry name" value="Phosphohistidine domain"/>
    <property type="match status" value="1"/>
</dbReference>
<evidence type="ECO:0000313" key="12">
    <source>
        <dbReference type="Proteomes" id="UP000034664"/>
    </source>
</evidence>
<dbReference type="PROSITE" id="PS00742">
    <property type="entry name" value="PEP_ENZYMES_2"/>
    <property type="match status" value="1"/>
</dbReference>
<dbReference type="GO" id="GO:0008986">
    <property type="term" value="F:pyruvate, water dikinase activity"/>
    <property type="evidence" value="ECO:0007669"/>
    <property type="project" value="InterPro"/>
</dbReference>
<evidence type="ECO:0000256" key="2">
    <source>
        <dbReference type="ARBA" id="ARBA00007837"/>
    </source>
</evidence>
<dbReference type="InterPro" id="IPR018274">
    <property type="entry name" value="PEP_util_AS"/>
</dbReference>
<dbReference type="AlphaFoldDB" id="A0A0G0T233"/>
<evidence type="ECO:0000259" key="10">
    <source>
        <dbReference type="Pfam" id="PF02896"/>
    </source>
</evidence>
<dbReference type="GO" id="GO:0005524">
    <property type="term" value="F:ATP binding"/>
    <property type="evidence" value="ECO:0007669"/>
    <property type="project" value="UniProtKB-KW"/>
</dbReference>
<keyword evidence="11" id="KW-0670">Pyruvate</keyword>
<dbReference type="InterPro" id="IPR015813">
    <property type="entry name" value="Pyrv/PenolPyrv_kinase-like_dom"/>
</dbReference>
<organism evidence="11 12">
    <name type="scientific">Candidatus Roizmanbacteria bacterium GW2011_GWB1_40_7</name>
    <dbReference type="NCBI Taxonomy" id="1618482"/>
    <lineage>
        <taxon>Bacteria</taxon>
        <taxon>Candidatus Roizmaniibacteriota</taxon>
    </lineage>
</organism>
<sequence>MKAMKEIAKGDPASPGIASGKVAIVKAARFIYKVNTGDILVAEQTNPDFVPAMKKASAIVTQKGGRTSHAAIVSRELGLPAVVGAENILRKVKEDMEITVDGSKGIIYKGIAPQAVLRSHHRPTGSSEHLKTATKIYCNLAEVSRAKVVSQQNVDGVGLLRAEFMLADIGMHPKWVLEQGKKARNEFISHLAEKIAIFCESFGPQRPVIYRTTDFKTNEYKNLKHGAKYEDYEANPMLGYRGASRYVADPEVFELELEAVRTVRTKMNHKNLHVMIPFVRTPEELTQTKRIMASEHLLRSPSFKLWMMVELPVNVIMLEDFIKVGIDGVSIGSNDLTQLTLGVDRDNSRLAQSFNEMNPAILWSLERIITTCHKHKITTSICGQAPSDYPELVEKLVQWGTTSISVNPDVIDSVRQTVYNAEKKLIKK</sequence>
<dbReference type="PROSITE" id="PS00370">
    <property type="entry name" value="PEP_ENZYMES_PHOS_SITE"/>
    <property type="match status" value="1"/>
</dbReference>
<dbReference type="Gene3D" id="3.50.30.10">
    <property type="entry name" value="Phosphohistidine domain"/>
    <property type="match status" value="1"/>
</dbReference>
<dbReference type="PRINTS" id="PR01736">
    <property type="entry name" value="PHPHTRNFRASE"/>
</dbReference>
<keyword evidence="5" id="KW-0547">Nucleotide-binding</keyword>
<dbReference type="InterPro" id="IPR006319">
    <property type="entry name" value="PEP_synth"/>
</dbReference>
<evidence type="ECO:0000256" key="3">
    <source>
        <dbReference type="ARBA" id="ARBA00022679"/>
    </source>
</evidence>
<evidence type="ECO:0000256" key="7">
    <source>
        <dbReference type="ARBA" id="ARBA00022840"/>
    </source>
</evidence>
<keyword evidence="4" id="KW-0479">Metal-binding</keyword>
<dbReference type="PANTHER" id="PTHR43030">
    <property type="entry name" value="PHOSPHOENOLPYRUVATE SYNTHASE"/>
    <property type="match status" value="1"/>
</dbReference>
<evidence type="ECO:0000256" key="1">
    <source>
        <dbReference type="ARBA" id="ARBA00001946"/>
    </source>
</evidence>
<gene>
    <name evidence="11" type="ORF">UU14_C0036G0006</name>
</gene>
<name>A0A0G0T233_9BACT</name>